<gene>
    <name evidence="2" type="ORF">Edafosvirus28_1</name>
</gene>
<sequence length="327" mass="39338">MSYPNNINQSNKLLNGFQNTQSNINNKNNNMLFKNNPLMNYNQNDSSQQLKKLHMMKMYHQMDKIKKLQKIKQMEKINELDKIYDNDKIKESVMPSRKIEKGLGDDEEINKEYIEIKSKYIPDKNKNTELKKLWQSRNNQPYKNIIQRDNTKEIKTEEDLIVYKVADKDKIRDDKEYDEMHKNIKKYNNELKIIYSSSKEAEYKKKFEYNKVYTERLKSDSADFNDMKQDDIEYYKNEQKKIEKNKVKVDEILDSLVSNGILNEEEIKNMTENHSDEINIDKIENKLKEELGEEFDIIKSEAEKEIENEEKSKNSIYDNIRSKYKRK</sequence>
<organism evidence="2">
    <name type="scientific">Edafosvirus sp</name>
    <dbReference type="NCBI Taxonomy" id="2487765"/>
    <lineage>
        <taxon>Viruses</taxon>
        <taxon>Varidnaviria</taxon>
        <taxon>Bamfordvirae</taxon>
        <taxon>Nucleocytoviricota</taxon>
        <taxon>Megaviricetes</taxon>
        <taxon>Imitervirales</taxon>
        <taxon>Mimiviridae</taxon>
        <taxon>Klosneuvirinae</taxon>
    </lineage>
</organism>
<evidence type="ECO:0000256" key="1">
    <source>
        <dbReference type="SAM" id="MobiDB-lite"/>
    </source>
</evidence>
<feature type="region of interest" description="Disordered" evidence="1">
    <location>
        <begin position="1"/>
        <end position="23"/>
    </location>
</feature>
<reference evidence="2" key="1">
    <citation type="submission" date="2018-10" db="EMBL/GenBank/DDBJ databases">
        <title>Hidden diversity of soil giant viruses.</title>
        <authorList>
            <person name="Schulz F."/>
            <person name="Alteio L."/>
            <person name="Goudeau D."/>
            <person name="Ryan E.M."/>
            <person name="Malmstrom R.R."/>
            <person name="Blanchard J."/>
            <person name="Woyke T."/>
        </authorList>
    </citation>
    <scope>NUCLEOTIDE SEQUENCE</scope>
    <source>
        <strain evidence="2">EDV1</strain>
    </source>
</reference>
<proteinExistence type="predicted"/>
<accession>A0A3G4ZUZ6</accession>
<feature type="compositionally biased region" description="Polar residues" evidence="1">
    <location>
        <begin position="1"/>
        <end position="13"/>
    </location>
</feature>
<dbReference type="EMBL" id="MK072093">
    <property type="protein sequence ID" value="AYV78728.1"/>
    <property type="molecule type" value="Genomic_DNA"/>
</dbReference>
<name>A0A3G4ZUZ6_9VIRU</name>
<evidence type="ECO:0000313" key="2">
    <source>
        <dbReference type="EMBL" id="AYV78728.1"/>
    </source>
</evidence>
<feature type="region of interest" description="Disordered" evidence="1">
    <location>
        <begin position="306"/>
        <end position="327"/>
    </location>
</feature>
<protein>
    <submittedName>
        <fullName evidence="2">Uncharacterized protein</fullName>
    </submittedName>
</protein>